<dbReference type="Proteomes" id="UP000440367">
    <property type="component" value="Unassembled WGS sequence"/>
</dbReference>
<dbReference type="EMBL" id="QXGD01004655">
    <property type="protein sequence ID" value="KAE9169462.1"/>
    <property type="molecule type" value="Genomic_DNA"/>
</dbReference>
<name>A0A6A3VQT2_9STRA</name>
<accession>A0A6A3VQT2</accession>
<proteinExistence type="predicted"/>
<organism evidence="1 2">
    <name type="scientific">Phytophthora fragariae</name>
    <dbReference type="NCBI Taxonomy" id="53985"/>
    <lineage>
        <taxon>Eukaryota</taxon>
        <taxon>Sar</taxon>
        <taxon>Stramenopiles</taxon>
        <taxon>Oomycota</taxon>
        <taxon>Peronosporomycetes</taxon>
        <taxon>Peronosporales</taxon>
        <taxon>Peronosporaceae</taxon>
        <taxon>Phytophthora</taxon>
    </lineage>
</organism>
<sequence length="128" mass="14478">MLQKSDASEALLVSIVVAFATPKTLPKPVDVATPAGQRTNRRRLRRCCSSRMTRRRCWPRRLWRSPRRRLSPSPSTWRHQQDSGRIGGDCDDAAVVGRLGGAAALNGRGVRLNAATPVARRTHWRRRW</sequence>
<comment type="caution">
    <text evidence="1">The sequence shown here is derived from an EMBL/GenBank/DDBJ whole genome shotgun (WGS) entry which is preliminary data.</text>
</comment>
<protein>
    <submittedName>
        <fullName evidence="1">Uncharacterized protein</fullName>
    </submittedName>
</protein>
<gene>
    <name evidence="1" type="ORF">PF002_g30354</name>
</gene>
<reference evidence="1 2" key="1">
    <citation type="submission" date="2018-08" db="EMBL/GenBank/DDBJ databases">
        <title>Genomic investigation of the strawberry pathogen Phytophthora fragariae indicates pathogenicity is determined by transcriptional variation in three key races.</title>
        <authorList>
            <person name="Adams T.M."/>
            <person name="Armitage A.D."/>
            <person name="Sobczyk M.K."/>
            <person name="Bates H.J."/>
            <person name="Dunwell J.M."/>
            <person name="Nellist C.F."/>
            <person name="Harrison R.J."/>
        </authorList>
    </citation>
    <scope>NUCLEOTIDE SEQUENCE [LARGE SCALE GENOMIC DNA]</scope>
    <source>
        <strain evidence="1 2">BC-1</strain>
    </source>
</reference>
<evidence type="ECO:0000313" key="2">
    <source>
        <dbReference type="Proteomes" id="UP000440367"/>
    </source>
</evidence>
<evidence type="ECO:0000313" key="1">
    <source>
        <dbReference type="EMBL" id="KAE9169462.1"/>
    </source>
</evidence>
<dbReference type="AlphaFoldDB" id="A0A6A3VQT2"/>